<dbReference type="AlphaFoldDB" id="A0A1I1EKI8"/>
<evidence type="ECO:0000313" key="6">
    <source>
        <dbReference type="Proteomes" id="UP000199058"/>
    </source>
</evidence>
<evidence type="ECO:0000313" key="5">
    <source>
        <dbReference type="EMBL" id="SFB87625.1"/>
    </source>
</evidence>
<keyword evidence="5" id="KW-0808">Transferase</keyword>
<dbReference type="InterPro" id="IPR036568">
    <property type="entry name" value="GGCT-like_sf"/>
</dbReference>
<dbReference type="Pfam" id="PF06094">
    <property type="entry name" value="GGACT"/>
    <property type="match status" value="1"/>
</dbReference>
<dbReference type="GO" id="GO:0016740">
    <property type="term" value="F:transferase activity"/>
    <property type="evidence" value="ECO:0007669"/>
    <property type="project" value="UniProtKB-KW"/>
</dbReference>
<keyword evidence="6" id="KW-1185">Reference proteome</keyword>
<dbReference type="CDD" id="cd06661">
    <property type="entry name" value="GGCT_like"/>
    <property type="match status" value="1"/>
</dbReference>
<gene>
    <name evidence="5" type="ORF">SAMN05660443_0668</name>
</gene>
<protein>
    <recommendedName>
        <fullName evidence="3">Gamma-glutamylcyclotransferase family protein</fullName>
    </recommendedName>
</protein>
<evidence type="ECO:0000259" key="4">
    <source>
        <dbReference type="Pfam" id="PF06094"/>
    </source>
</evidence>
<dbReference type="RefSeq" id="WP_091959117.1">
    <property type="nucleotide sequence ID" value="NZ_FOLH01000001.1"/>
</dbReference>
<feature type="active site" description="Proton acceptor" evidence="2">
    <location>
        <position position="73"/>
    </location>
</feature>
<accession>A0A1I1EKI8</accession>
<dbReference type="Gene3D" id="3.10.490.10">
    <property type="entry name" value="Gamma-glutamyl cyclotransferase-like"/>
    <property type="match status" value="1"/>
</dbReference>
<organism evidence="5 6">
    <name type="scientific">Marinospirillum celere</name>
    <dbReference type="NCBI Taxonomy" id="1122252"/>
    <lineage>
        <taxon>Bacteria</taxon>
        <taxon>Pseudomonadati</taxon>
        <taxon>Pseudomonadota</taxon>
        <taxon>Gammaproteobacteria</taxon>
        <taxon>Oceanospirillales</taxon>
        <taxon>Oceanospirillaceae</taxon>
        <taxon>Marinospirillum</taxon>
    </lineage>
</organism>
<dbReference type="PANTHER" id="PTHR12510">
    <property type="entry name" value="TROPONIN C-AKIN-1 PROTEIN"/>
    <property type="match status" value="1"/>
</dbReference>
<name>A0A1I1EKI8_9GAMM</name>
<dbReference type="InterPro" id="IPR013024">
    <property type="entry name" value="GGCT-like"/>
</dbReference>
<dbReference type="STRING" id="1122252.SAMN05660443_0668"/>
<evidence type="ECO:0000256" key="3">
    <source>
        <dbReference type="RuleBase" id="RU367036"/>
    </source>
</evidence>
<dbReference type="InterPro" id="IPR009288">
    <property type="entry name" value="AIG2-like_dom"/>
</dbReference>
<dbReference type="EMBL" id="FOLH01000001">
    <property type="protein sequence ID" value="SFB87625.1"/>
    <property type="molecule type" value="Genomic_DNA"/>
</dbReference>
<proteinExistence type="inferred from homology"/>
<reference evidence="5 6" key="1">
    <citation type="submission" date="2016-10" db="EMBL/GenBank/DDBJ databases">
        <authorList>
            <person name="de Groot N.N."/>
        </authorList>
    </citation>
    <scope>NUCLEOTIDE SEQUENCE [LARGE SCALE GENOMIC DNA]</scope>
    <source>
        <strain evidence="5 6">DSM 18438</strain>
    </source>
</reference>
<sequence>MKNRVAVYGTLKQGLANHHYLEKARFLGKDSVTNLVLYDLGPYPGAKLATSKGIEIEIYEVDSLTLAQLDQLEGVNRQNNEQGLYYRTQLKTRLGPAWVYIYNPSVNDRTPIRQGGWPLEKI</sequence>
<dbReference type="Proteomes" id="UP000199058">
    <property type="component" value="Unassembled WGS sequence"/>
</dbReference>
<dbReference type="InterPro" id="IPR039126">
    <property type="entry name" value="GGACT"/>
</dbReference>
<feature type="domain" description="Gamma-glutamylcyclotransferase AIG2-like" evidence="4">
    <location>
        <begin position="5"/>
        <end position="117"/>
    </location>
</feature>
<dbReference type="GO" id="GO:0061929">
    <property type="term" value="F:gamma-glutamylaminecyclotransferase activity"/>
    <property type="evidence" value="ECO:0007669"/>
    <property type="project" value="InterPro"/>
</dbReference>
<dbReference type="PANTHER" id="PTHR12510:SF4">
    <property type="entry name" value="GAMMA-GLUTAMYLAMINECYCLOTRANSFERASE"/>
    <property type="match status" value="1"/>
</dbReference>
<evidence type="ECO:0000256" key="1">
    <source>
        <dbReference type="ARBA" id="ARBA00008861"/>
    </source>
</evidence>
<evidence type="ECO:0000256" key="2">
    <source>
        <dbReference type="PIRSR" id="PIRSR639126-1"/>
    </source>
</evidence>
<dbReference type="OrthoDB" id="482277at2"/>
<comment type="similarity">
    <text evidence="1 3">Belongs to the gamma-glutamylcyclotransferase family.</text>
</comment>
<dbReference type="SUPFAM" id="SSF110857">
    <property type="entry name" value="Gamma-glutamyl cyclotransferase-like"/>
    <property type="match status" value="1"/>
</dbReference>
<dbReference type="GO" id="GO:0005829">
    <property type="term" value="C:cytosol"/>
    <property type="evidence" value="ECO:0007669"/>
    <property type="project" value="TreeGrafter"/>
</dbReference>